<feature type="transmembrane region" description="Helical" evidence="1">
    <location>
        <begin position="6"/>
        <end position="29"/>
    </location>
</feature>
<name>A0AA90NEF1_9ACTN</name>
<dbReference type="AlphaFoldDB" id="A0AA90NEF1"/>
<evidence type="ECO:0000256" key="1">
    <source>
        <dbReference type="SAM" id="Phobius"/>
    </source>
</evidence>
<dbReference type="RefSeq" id="WP_220659088.1">
    <property type="nucleotide sequence ID" value="NZ_BAAAII010000006.1"/>
</dbReference>
<gene>
    <name evidence="2" type="ORF">Q7X28_06895</name>
</gene>
<feature type="transmembrane region" description="Helical" evidence="1">
    <location>
        <begin position="41"/>
        <end position="62"/>
    </location>
</feature>
<accession>A0AA90NEF1</accession>
<dbReference type="Proteomes" id="UP001178281">
    <property type="component" value="Unassembled WGS sequence"/>
</dbReference>
<feature type="transmembrane region" description="Helical" evidence="1">
    <location>
        <begin position="74"/>
        <end position="92"/>
    </location>
</feature>
<keyword evidence="3" id="KW-1185">Reference proteome</keyword>
<organism evidence="2 3">
    <name type="scientific">Tsukamurella strandjordii</name>
    <dbReference type="NCBI Taxonomy" id="147577"/>
    <lineage>
        <taxon>Bacteria</taxon>
        <taxon>Bacillati</taxon>
        <taxon>Actinomycetota</taxon>
        <taxon>Actinomycetes</taxon>
        <taxon>Mycobacteriales</taxon>
        <taxon>Tsukamurellaceae</taxon>
        <taxon>Tsukamurella</taxon>
    </lineage>
</organism>
<protein>
    <submittedName>
        <fullName evidence="2">Uncharacterized protein</fullName>
    </submittedName>
</protein>
<evidence type="ECO:0000313" key="3">
    <source>
        <dbReference type="Proteomes" id="UP001178281"/>
    </source>
</evidence>
<evidence type="ECO:0000313" key="2">
    <source>
        <dbReference type="EMBL" id="MDP0397648.1"/>
    </source>
</evidence>
<dbReference type="EMBL" id="JAUTIX010000002">
    <property type="protein sequence ID" value="MDP0397648.1"/>
    <property type="molecule type" value="Genomic_DNA"/>
</dbReference>
<feature type="transmembrane region" description="Helical" evidence="1">
    <location>
        <begin position="155"/>
        <end position="176"/>
    </location>
</feature>
<keyword evidence="1" id="KW-0472">Membrane</keyword>
<proteinExistence type="predicted"/>
<sequence length="185" mass="20065">MSELNNPVLWTIAACEIGFWVLVLGGLALRYIARAKKAGGIVLALVPVLDVVLIIAVAIDLYRGGEVGLGHRLAGIYLGCTIMFGHRMIAWADAKFAHRFAGGPEPYKVPKYGPERTRKEWSDFYRWLGAVAIAAAVTGLLSVTVADDTQREQLFSVFGGLGVVTVIWLLTGPLWVSGRSEPANR</sequence>
<feature type="transmembrane region" description="Helical" evidence="1">
    <location>
        <begin position="124"/>
        <end position="143"/>
    </location>
</feature>
<reference evidence="2" key="1">
    <citation type="submission" date="2023-08" db="EMBL/GenBank/DDBJ databases">
        <title>The draft genome of Tsukamurella strandjordii strain 050030.</title>
        <authorList>
            <person name="Zhao F."/>
            <person name="Feng Y."/>
            <person name="Zong Z."/>
        </authorList>
    </citation>
    <scope>NUCLEOTIDE SEQUENCE</scope>
    <source>
        <strain evidence="2">050030</strain>
    </source>
</reference>
<keyword evidence="1" id="KW-0812">Transmembrane</keyword>
<comment type="caution">
    <text evidence="2">The sequence shown here is derived from an EMBL/GenBank/DDBJ whole genome shotgun (WGS) entry which is preliminary data.</text>
</comment>
<keyword evidence="1" id="KW-1133">Transmembrane helix</keyword>